<dbReference type="Proteomes" id="UP000054596">
    <property type="component" value="Unassembled WGS sequence"/>
</dbReference>
<organism evidence="1 2">
    <name type="scientific">Caballeronia glebae</name>
    <dbReference type="NCBI Taxonomy" id="1777143"/>
    <lineage>
        <taxon>Bacteria</taxon>
        <taxon>Pseudomonadati</taxon>
        <taxon>Pseudomonadota</taxon>
        <taxon>Betaproteobacteria</taxon>
        <taxon>Burkholderiales</taxon>
        <taxon>Burkholderiaceae</taxon>
        <taxon>Caballeronia</taxon>
    </lineage>
</organism>
<dbReference type="EMBL" id="FCOJ02000001">
    <property type="protein sequence ID" value="SAK40039.1"/>
    <property type="molecule type" value="Genomic_DNA"/>
</dbReference>
<comment type="caution">
    <text evidence="1">The sequence shown here is derived from an EMBL/GenBank/DDBJ whole genome shotgun (WGS) entry which is preliminary data.</text>
</comment>
<proteinExistence type="predicted"/>
<evidence type="ECO:0000313" key="1">
    <source>
        <dbReference type="EMBL" id="SAK40039.1"/>
    </source>
</evidence>
<name>A0A157Z408_9BURK</name>
<evidence type="ECO:0000313" key="2">
    <source>
        <dbReference type="Proteomes" id="UP000054596"/>
    </source>
</evidence>
<protein>
    <submittedName>
        <fullName evidence="1">Uncharacterized protein</fullName>
    </submittedName>
</protein>
<reference evidence="1" key="1">
    <citation type="submission" date="2016-01" db="EMBL/GenBank/DDBJ databases">
        <authorList>
            <person name="Peeters C."/>
        </authorList>
    </citation>
    <scope>NUCLEOTIDE SEQUENCE [LARGE SCALE GENOMIC DNA]</scope>
    <source>
        <strain evidence="1">LMG 29325</strain>
    </source>
</reference>
<keyword evidence="2" id="KW-1185">Reference proteome</keyword>
<dbReference type="AlphaFoldDB" id="A0A157Z408"/>
<accession>A0A157Z408</accession>
<gene>
    <name evidence="1" type="ORF">AWB82_00162</name>
</gene>
<sequence length="85" mass="9600">MFGGSVIADQPCPVEIMSTLEALHAIVNDENAPQIIRDHIVDSLQFALRNHPGYFTRKEVQWLAQWEDTRIPIAAAKVLNEMKTV</sequence>